<evidence type="ECO:0000313" key="7">
    <source>
        <dbReference type="Proteomes" id="UP001302367"/>
    </source>
</evidence>
<feature type="region of interest" description="Disordered" evidence="1">
    <location>
        <begin position="28"/>
        <end position="51"/>
    </location>
</feature>
<evidence type="ECO:0000313" key="6">
    <source>
        <dbReference type="Proteomes" id="UP000230605"/>
    </source>
</evidence>
<feature type="chain" id="PRO_5013814811" description="NTF2-like domain-containing protein" evidence="2">
    <location>
        <begin position="20"/>
        <end position="268"/>
    </location>
</feature>
<reference evidence="5 7" key="2">
    <citation type="submission" date="2023-09" db="EMBL/GenBank/DDBJ databases">
        <title>Complete-Gapless Cercospora beticola genome.</title>
        <authorList>
            <person name="Wyatt N.A."/>
            <person name="Spanner R.E."/>
            <person name="Bolton M.D."/>
        </authorList>
    </citation>
    <scope>NUCLEOTIDE SEQUENCE [LARGE SCALE GENOMIC DNA]</scope>
    <source>
        <strain evidence="5">Cb09-40</strain>
    </source>
</reference>
<dbReference type="InterPro" id="IPR058645">
    <property type="entry name" value="NTF2-like_dom_7"/>
</dbReference>
<keyword evidence="7" id="KW-1185">Reference proteome</keyword>
<feature type="compositionally biased region" description="Low complexity" evidence="1">
    <location>
        <begin position="33"/>
        <end position="47"/>
    </location>
</feature>
<name>A0A2G5HQB3_CERBT</name>
<evidence type="ECO:0000256" key="1">
    <source>
        <dbReference type="SAM" id="MobiDB-lite"/>
    </source>
</evidence>
<protein>
    <recommendedName>
        <fullName evidence="3">NTF2-like domain-containing protein</fullName>
    </recommendedName>
</protein>
<sequence>MPSLNNLLTLSLAAIGALAAPARDFTARDKDYSNNTSPSSYHSSNNHHNQKADEPLCLTTHQAQAIATDYGLLISDYTDALADSLLMPNFTDYSQSVNTLINSCPQGSEAHTLPLSAPTFTSLEKFKAGQSQQPPINFEQLAIFPACTSVTIRWQTTNTVNATDLLPTAKEGARPVVGLITMDAIPVPESKIGWKVHTVYSEFDSGAWLQNLRDADICGNPEKNLGAPDANPNSNTNAEAASVGGAEPSGDGAAPATSRPVKRARMYV</sequence>
<dbReference type="Pfam" id="PF26534">
    <property type="entry name" value="NTF2_7"/>
    <property type="match status" value="1"/>
</dbReference>
<proteinExistence type="predicted"/>
<dbReference type="Proteomes" id="UP001302367">
    <property type="component" value="Chromosome 6"/>
</dbReference>
<organism evidence="4 6">
    <name type="scientific">Cercospora beticola</name>
    <name type="common">Sugarbeet leaf spot fungus</name>
    <dbReference type="NCBI Taxonomy" id="122368"/>
    <lineage>
        <taxon>Eukaryota</taxon>
        <taxon>Fungi</taxon>
        <taxon>Dikarya</taxon>
        <taxon>Ascomycota</taxon>
        <taxon>Pezizomycotina</taxon>
        <taxon>Dothideomycetes</taxon>
        <taxon>Dothideomycetidae</taxon>
        <taxon>Mycosphaerellales</taxon>
        <taxon>Mycosphaerellaceae</taxon>
        <taxon>Cercospora</taxon>
    </lineage>
</organism>
<dbReference type="AlphaFoldDB" id="A0A2G5HQB3"/>
<evidence type="ECO:0000256" key="2">
    <source>
        <dbReference type="SAM" id="SignalP"/>
    </source>
</evidence>
<dbReference type="EMBL" id="LKMD01000104">
    <property type="protein sequence ID" value="PIA94719.1"/>
    <property type="molecule type" value="Genomic_DNA"/>
</dbReference>
<feature type="domain" description="NTF2-like" evidence="3">
    <location>
        <begin position="57"/>
        <end position="213"/>
    </location>
</feature>
<dbReference type="Proteomes" id="UP000230605">
    <property type="component" value="Chromosome 6"/>
</dbReference>
<keyword evidence="2" id="KW-0732">Signal</keyword>
<evidence type="ECO:0000259" key="3">
    <source>
        <dbReference type="Pfam" id="PF26534"/>
    </source>
</evidence>
<dbReference type="EMBL" id="CP134189">
    <property type="protein sequence ID" value="WPB04593.1"/>
    <property type="molecule type" value="Genomic_DNA"/>
</dbReference>
<evidence type="ECO:0000313" key="5">
    <source>
        <dbReference type="EMBL" id="WPB04593.1"/>
    </source>
</evidence>
<dbReference type="OrthoDB" id="26525at2759"/>
<accession>A0A2G5HQB3</accession>
<feature type="region of interest" description="Disordered" evidence="1">
    <location>
        <begin position="223"/>
        <end position="268"/>
    </location>
</feature>
<feature type="signal peptide" evidence="2">
    <location>
        <begin position="1"/>
        <end position="19"/>
    </location>
</feature>
<gene>
    <name evidence="4" type="ORF">CB0940_08037</name>
    <name evidence="5" type="ORF">RHO25_009239</name>
</gene>
<reference evidence="4 6" key="1">
    <citation type="submission" date="2015-10" db="EMBL/GenBank/DDBJ databases">
        <title>The cercosporin biosynthetic gene cluster was horizontally transferred to several fungal lineages and shown to be expanded in Cercospora beticola based on microsynteny with recipient genomes.</title>
        <authorList>
            <person name="De Jonge R."/>
            <person name="Ebert M.K."/>
            <person name="Suttle J.C."/>
            <person name="Jurick Ii W.M."/>
            <person name="Secor G.A."/>
            <person name="Thomma B.P."/>
            <person name="Van De Peer Y."/>
            <person name="Bolton M.D."/>
        </authorList>
    </citation>
    <scope>NUCLEOTIDE SEQUENCE [LARGE SCALE GENOMIC DNA]</scope>
    <source>
        <strain evidence="4 6">09-40</strain>
    </source>
</reference>
<evidence type="ECO:0000313" key="4">
    <source>
        <dbReference type="EMBL" id="PIA94719.1"/>
    </source>
</evidence>